<dbReference type="Gramene" id="ESW27140">
    <property type="protein sequence ID" value="ESW27140"/>
    <property type="gene ID" value="PHAVU_003G177200g"/>
</dbReference>
<name>V7CD10_PHAVU</name>
<accession>V7CD10</accession>
<feature type="domain" description="PPIase FKBP-type" evidence="2">
    <location>
        <begin position="16"/>
        <end position="73"/>
    </location>
</feature>
<sequence length="89" mass="9926">MKKGEKVILSVKPQLKVIGKLQDGTLFLKKGHDDEGELFEFKTDKAILIMKKGEVTLLTVAPEYGFGSSESQQELVVFLLTPLCIMRLS</sequence>
<dbReference type="STRING" id="3885.V7CD10"/>
<evidence type="ECO:0000313" key="3">
    <source>
        <dbReference type="EMBL" id="ESW27140.1"/>
    </source>
</evidence>
<keyword evidence="4" id="KW-1185">Reference proteome</keyword>
<dbReference type="Gene3D" id="3.10.50.40">
    <property type="match status" value="1"/>
</dbReference>
<organism evidence="3 4">
    <name type="scientific">Phaseolus vulgaris</name>
    <name type="common">Kidney bean</name>
    <name type="synonym">French bean</name>
    <dbReference type="NCBI Taxonomy" id="3885"/>
    <lineage>
        <taxon>Eukaryota</taxon>
        <taxon>Viridiplantae</taxon>
        <taxon>Streptophyta</taxon>
        <taxon>Embryophyta</taxon>
        <taxon>Tracheophyta</taxon>
        <taxon>Spermatophyta</taxon>
        <taxon>Magnoliopsida</taxon>
        <taxon>eudicotyledons</taxon>
        <taxon>Gunneridae</taxon>
        <taxon>Pentapetalae</taxon>
        <taxon>rosids</taxon>
        <taxon>fabids</taxon>
        <taxon>Fabales</taxon>
        <taxon>Fabaceae</taxon>
        <taxon>Papilionoideae</taxon>
        <taxon>50 kb inversion clade</taxon>
        <taxon>NPAAA clade</taxon>
        <taxon>indigoferoid/millettioid clade</taxon>
        <taxon>Phaseoleae</taxon>
        <taxon>Phaseolus</taxon>
    </lineage>
</organism>
<dbReference type="SUPFAM" id="SSF54534">
    <property type="entry name" value="FKBP-like"/>
    <property type="match status" value="1"/>
</dbReference>
<dbReference type="eggNOG" id="KOG0543">
    <property type="taxonomic scope" value="Eukaryota"/>
</dbReference>
<reference evidence="4" key="1">
    <citation type="journal article" date="2014" name="Nat. Genet.">
        <title>A reference genome for common bean and genome-wide analysis of dual domestications.</title>
        <authorList>
            <person name="Schmutz J."/>
            <person name="McClean P.E."/>
            <person name="Mamidi S."/>
            <person name="Wu G.A."/>
            <person name="Cannon S.B."/>
            <person name="Grimwood J."/>
            <person name="Jenkins J."/>
            <person name="Shu S."/>
            <person name="Song Q."/>
            <person name="Chavarro C."/>
            <person name="Torres-Torres M."/>
            <person name="Geffroy V."/>
            <person name="Moghaddam S.M."/>
            <person name="Gao D."/>
            <person name="Abernathy B."/>
            <person name="Barry K."/>
            <person name="Blair M."/>
            <person name="Brick M.A."/>
            <person name="Chovatia M."/>
            <person name="Gepts P."/>
            <person name="Goodstein D.M."/>
            <person name="Gonzales M."/>
            <person name="Hellsten U."/>
            <person name="Hyten D.L."/>
            <person name="Jia G."/>
            <person name="Kelly J.D."/>
            <person name="Kudrna D."/>
            <person name="Lee R."/>
            <person name="Richard M.M."/>
            <person name="Miklas P.N."/>
            <person name="Osorno J.M."/>
            <person name="Rodrigues J."/>
            <person name="Thareau V."/>
            <person name="Urrea C.A."/>
            <person name="Wang M."/>
            <person name="Yu Y."/>
            <person name="Zhang M."/>
            <person name="Wing R.A."/>
            <person name="Cregan P.B."/>
            <person name="Rokhsar D.S."/>
            <person name="Jackson S.A."/>
        </authorList>
    </citation>
    <scope>NUCLEOTIDE SEQUENCE [LARGE SCALE GENOMIC DNA]</scope>
    <source>
        <strain evidence="4">cv. G19833</strain>
    </source>
</reference>
<dbReference type="AlphaFoldDB" id="V7CD10"/>
<proteinExistence type="predicted"/>
<evidence type="ECO:0000259" key="2">
    <source>
        <dbReference type="Pfam" id="PF00254"/>
    </source>
</evidence>
<dbReference type="GO" id="GO:0003755">
    <property type="term" value="F:peptidyl-prolyl cis-trans isomerase activity"/>
    <property type="evidence" value="ECO:0007669"/>
    <property type="project" value="InterPro"/>
</dbReference>
<evidence type="ECO:0000256" key="1">
    <source>
        <dbReference type="ARBA" id="ARBA00029569"/>
    </source>
</evidence>
<dbReference type="InterPro" id="IPR001179">
    <property type="entry name" value="PPIase_FKBP_dom"/>
</dbReference>
<dbReference type="EMBL" id="CM002290">
    <property type="protein sequence ID" value="ESW27140.1"/>
    <property type="molecule type" value="Genomic_DNA"/>
</dbReference>
<dbReference type="Proteomes" id="UP000000226">
    <property type="component" value="Chromosome 3"/>
</dbReference>
<dbReference type="Pfam" id="PF00254">
    <property type="entry name" value="FKBP_C"/>
    <property type="match status" value="1"/>
</dbReference>
<dbReference type="OrthoDB" id="1420814at2759"/>
<dbReference type="SMR" id="V7CD10"/>
<dbReference type="InterPro" id="IPR046357">
    <property type="entry name" value="PPIase_dom_sf"/>
</dbReference>
<protein>
    <recommendedName>
        <fullName evidence="1">Rotamase</fullName>
    </recommendedName>
</protein>
<gene>
    <name evidence="3" type="ORF">PHAVU_003G177200g</name>
</gene>
<evidence type="ECO:0000313" key="4">
    <source>
        <dbReference type="Proteomes" id="UP000000226"/>
    </source>
</evidence>